<evidence type="ECO:0000313" key="3">
    <source>
        <dbReference type="EMBL" id="GAM79969.1"/>
    </source>
</evidence>
<dbReference type="InterPro" id="IPR044081">
    <property type="entry name" value="DUF5776"/>
</dbReference>
<evidence type="ECO:0000259" key="1">
    <source>
        <dbReference type="Pfam" id="PF00535"/>
    </source>
</evidence>
<dbReference type="GO" id="GO:0016758">
    <property type="term" value="F:hexosyltransferase activity"/>
    <property type="evidence" value="ECO:0007669"/>
    <property type="project" value="UniProtKB-ARBA"/>
</dbReference>
<sequence length="726" mass="84758">MSNPTEEFQQFNYDLTDFSWKKNLPSVTIECSEKINPEPKISVIIANFNNSDYLERMMDSLVNQTIGINHLQILFCDDRSTDDSLSKIKPFIIEYPNIEIYLLDKNTGGAHGPRNIGLLHARGKYLVVLDADDWYALDGLENMYNVLEKSGDNIAFGGVVRSKNGKIELMSPAYIEKKAIHRPILDLPYDFYNWLGPQGIMIRNELIKVQNLHFIDQRVADDVDFFYQILKISGRISQITDITTYVNRDDDNISLSKNINETFLRSWLRNLSYLLSKYEHSEDFQKFFTRRLEWILIDFTLRWDTAFGLNLGSIEQLKNMLDNYLRNLDFNPSEYFSLDVYDYIWDFLQTEEYEKLLKFVAWNTLPKQYKSLIKVEKYYYFVSGDKSLPKVNYPVIKGVEASVDDKQIVISFDYFIPKPLKYIEFRNPEALNHIFRVNAEHVSNDRYKVKISRTDYDKFKSGIYTAYVILEDHLEYLIAIDHLQIYCGSETLITDQNGVLNLYKPVINDQQILSFKTFDEKNLGKFVKVSTNLTNDGSFDFILENQTKISEYNYKIGMIQFPRNFDQKKASKYAFKAGIYRLIKPVKIYNEASSTALFLKKGRVLTVTNLWFNQHNEVLITTSAGSVYFESSAFERITEPIEVVVLKNIYSYGKTEFEKNSRKKHLLRGKTILIKNMTFDQKGTPRFITESGDFITEKPEYVTFTSNLSKKEIPKTKLIGNILRRG</sequence>
<name>A0A0B8R144_LACLL</name>
<dbReference type="Pfam" id="PF00535">
    <property type="entry name" value="Glycos_transf_2"/>
    <property type="match status" value="1"/>
</dbReference>
<organism evidence="3 4">
    <name type="scientific">Lactococcus lactis subsp. lactis</name>
    <name type="common">Streptococcus lactis</name>
    <dbReference type="NCBI Taxonomy" id="1360"/>
    <lineage>
        <taxon>Bacteria</taxon>
        <taxon>Bacillati</taxon>
        <taxon>Bacillota</taxon>
        <taxon>Bacilli</taxon>
        <taxon>Lactobacillales</taxon>
        <taxon>Streptococcaceae</taxon>
        <taxon>Lactococcus</taxon>
    </lineage>
</organism>
<dbReference type="SUPFAM" id="SSF53448">
    <property type="entry name" value="Nucleotide-diphospho-sugar transferases"/>
    <property type="match status" value="1"/>
</dbReference>
<dbReference type="RefSeq" id="WP_032943280.1">
    <property type="nucleotide sequence ID" value="NZ_BAABQR010000001.1"/>
</dbReference>
<dbReference type="InterPro" id="IPR029044">
    <property type="entry name" value="Nucleotide-diphossugar_trans"/>
</dbReference>
<protein>
    <submittedName>
        <fullName evidence="3">Glycosyltransferases</fullName>
    </submittedName>
</protein>
<accession>A0A0B8R144</accession>
<gene>
    <name evidence="3" type="ORF">JCM5805K_1077</name>
</gene>
<proteinExistence type="predicted"/>
<dbReference type="Pfam" id="PF19087">
    <property type="entry name" value="DUF5776"/>
    <property type="match status" value="1"/>
</dbReference>
<feature type="domain" description="Glycosyltransferase 2-like" evidence="1">
    <location>
        <begin position="42"/>
        <end position="166"/>
    </location>
</feature>
<dbReference type="PATRIC" id="fig|1360.96.peg.1236"/>
<evidence type="ECO:0000313" key="4">
    <source>
        <dbReference type="Proteomes" id="UP000031847"/>
    </source>
</evidence>
<comment type="caution">
    <text evidence="3">The sequence shown here is derived from an EMBL/GenBank/DDBJ whole genome shotgun (WGS) entry which is preliminary data.</text>
</comment>
<dbReference type="Proteomes" id="UP000031847">
    <property type="component" value="Unassembled WGS sequence"/>
</dbReference>
<keyword evidence="3" id="KW-0808">Transferase</keyword>
<dbReference type="PANTHER" id="PTHR22916">
    <property type="entry name" value="GLYCOSYLTRANSFERASE"/>
    <property type="match status" value="1"/>
</dbReference>
<dbReference type="InterPro" id="IPR001173">
    <property type="entry name" value="Glyco_trans_2-like"/>
</dbReference>
<dbReference type="EMBL" id="BBSI01000017">
    <property type="protein sequence ID" value="GAM79969.1"/>
    <property type="molecule type" value="Genomic_DNA"/>
</dbReference>
<dbReference type="Gene3D" id="3.90.550.10">
    <property type="entry name" value="Spore Coat Polysaccharide Biosynthesis Protein SpsA, Chain A"/>
    <property type="match status" value="1"/>
</dbReference>
<evidence type="ECO:0000259" key="2">
    <source>
        <dbReference type="Pfam" id="PF19087"/>
    </source>
</evidence>
<dbReference type="PANTHER" id="PTHR22916:SF3">
    <property type="entry name" value="UDP-GLCNAC:BETAGAL BETA-1,3-N-ACETYLGLUCOSAMINYLTRANSFERASE-LIKE PROTEIN 1"/>
    <property type="match status" value="1"/>
</dbReference>
<reference evidence="3 4" key="1">
    <citation type="submission" date="2015-01" db="EMBL/GenBank/DDBJ databases">
        <title>Lactococcus lactis subsp.lactis JCM 5805 whole genome shotgun sequence.</title>
        <authorList>
            <person name="Fujii T."/>
            <person name="Tomita Y."/>
            <person name="Ikushima S."/>
            <person name="Fujiwara D."/>
        </authorList>
    </citation>
    <scope>NUCLEOTIDE SEQUENCE [LARGE SCALE GENOMIC DNA]</scope>
    <source>
        <strain evidence="3 4">JCM 5805</strain>
    </source>
</reference>
<feature type="domain" description="DUF5776" evidence="2">
    <location>
        <begin position="639"/>
        <end position="702"/>
    </location>
</feature>
<dbReference type="CDD" id="cd00761">
    <property type="entry name" value="Glyco_tranf_GTA_type"/>
    <property type="match status" value="1"/>
</dbReference>
<dbReference type="AlphaFoldDB" id="A0A0B8R144"/>